<dbReference type="PROSITE" id="PS51257">
    <property type="entry name" value="PROKAR_LIPOPROTEIN"/>
    <property type="match status" value="1"/>
</dbReference>
<dbReference type="Pfam" id="PF09992">
    <property type="entry name" value="NAGPA"/>
    <property type="match status" value="1"/>
</dbReference>
<feature type="chain" id="PRO_5011717963" evidence="1">
    <location>
        <begin position="29"/>
        <end position="258"/>
    </location>
</feature>
<sequence>MRFDWKSFAAVAVSLAAGAVLSATPAAAACERQSFEDAAYIVCGFDLAEADVRLFWRGADDAPHATFSALAAGLEAEGLALAFAMNGGMYGDDLSPIGLYVEGGEELRSVNTETSDIRPEPNFYKKPNGIFYLTADAAGVMATDDYLAQPPEAAFATQSGPMLVIDGKLHPAFIPGSTSLKPRNGVCAPTPGEVRFAITEGSVSFHDFGRFFRDHLGCDNALFLDGGSAPGIYAPDLGRDDPPGHGGYGPIIAVVEPK</sequence>
<evidence type="ECO:0000313" key="3">
    <source>
        <dbReference type="EMBL" id="SDB06247.1"/>
    </source>
</evidence>
<evidence type="ECO:0000256" key="1">
    <source>
        <dbReference type="SAM" id="SignalP"/>
    </source>
</evidence>
<dbReference type="AlphaFoldDB" id="A0A1G6ACU8"/>
<dbReference type="OrthoDB" id="5515706at2"/>
<protein>
    <submittedName>
        <fullName evidence="3">Uncharacterized protein YigE, DUF2233 family</fullName>
    </submittedName>
</protein>
<name>A0A1G6ACU8_9HYPH</name>
<evidence type="ECO:0000259" key="2">
    <source>
        <dbReference type="Pfam" id="PF09992"/>
    </source>
</evidence>
<keyword evidence="1" id="KW-0732">Signal</keyword>
<dbReference type="Proteomes" id="UP000199071">
    <property type="component" value="Unassembled WGS sequence"/>
</dbReference>
<reference evidence="3 4" key="1">
    <citation type="submission" date="2016-10" db="EMBL/GenBank/DDBJ databases">
        <authorList>
            <person name="de Groot N.N."/>
        </authorList>
    </citation>
    <scope>NUCLEOTIDE SEQUENCE [LARGE SCALE GENOMIC DNA]</scope>
    <source>
        <strain evidence="3 4">ATCC 35022</strain>
    </source>
</reference>
<gene>
    <name evidence="3" type="ORF">SAMN02982931_00460</name>
</gene>
<keyword evidence="4" id="KW-1185">Reference proteome</keyword>
<proteinExistence type="predicted"/>
<dbReference type="EMBL" id="FMXQ01000001">
    <property type="protein sequence ID" value="SDB06247.1"/>
    <property type="molecule type" value="Genomic_DNA"/>
</dbReference>
<dbReference type="RefSeq" id="WP_090874577.1">
    <property type="nucleotide sequence ID" value="NZ_FMXQ01000001.1"/>
</dbReference>
<organism evidence="3 4">
    <name type="scientific">Bauldia litoralis</name>
    <dbReference type="NCBI Taxonomy" id="665467"/>
    <lineage>
        <taxon>Bacteria</taxon>
        <taxon>Pseudomonadati</taxon>
        <taxon>Pseudomonadota</taxon>
        <taxon>Alphaproteobacteria</taxon>
        <taxon>Hyphomicrobiales</taxon>
        <taxon>Kaistiaceae</taxon>
        <taxon>Bauldia</taxon>
    </lineage>
</organism>
<accession>A0A1G6ACU8</accession>
<dbReference type="InterPro" id="IPR018711">
    <property type="entry name" value="NAGPA"/>
</dbReference>
<feature type="domain" description="Phosphodiester glycosidase" evidence="2">
    <location>
        <begin position="83"/>
        <end position="234"/>
    </location>
</feature>
<evidence type="ECO:0000313" key="4">
    <source>
        <dbReference type="Proteomes" id="UP000199071"/>
    </source>
</evidence>
<feature type="signal peptide" evidence="1">
    <location>
        <begin position="1"/>
        <end position="28"/>
    </location>
</feature>